<evidence type="ECO:0000256" key="1">
    <source>
        <dbReference type="SAM" id="MobiDB-lite"/>
    </source>
</evidence>
<evidence type="ECO:0000313" key="4">
    <source>
        <dbReference type="Proteomes" id="UP000029964"/>
    </source>
</evidence>
<dbReference type="PANTHER" id="PTHR42044:SF1">
    <property type="entry name" value="DUF676 DOMAIN-CONTAINING PROTEIN"/>
    <property type="match status" value="1"/>
</dbReference>
<dbReference type="Proteomes" id="UP000029964">
    <property type="component" value="Unassembled WGS sequence"/>
</dbReference>
<keyword evidence="2" id="KW-0472">Membrane</keyword>
<accession>A0A086TG37</accession>
<feature type="transmembrane region" description="Helical" evidence="2">
    <location>
        <begin position="95"/>
        <end position="114"/>
    </location>
</feature>
<keyword evidence="2" id="KW-1133">Transmembrane helix</keyword>
<keyword evidence="2" id="KW-0812">Transmembrane</keyword>
<comment type="caution">
    <text evidence="3">The sequence shown here is derived from an EMBL/GenBank/DDBJ whole genome shotgun (WGS) entry which is preliminary data.</text>
</comment>
<protein>
    <submittedName>
        <fullName evidence="3">Uncharacterized protein</fullName>
    </submittedName>
</protein>
<dbReference type="PANTHER" id="PTHR42044">
    <property type="entry name" value="DUF676 DOMAIN-CONTAINING PROTEIN-RELATED"/>
    <property type="match status" value="1"/>
</dbReference>
<evidence type="ECO:0000313" key="3">
    <source>
        <dbReference type="EMBL" id="KFH48319.1"/>
    </source>
</evidence>
<dbReference type="EMBL" id="JPKY01000004">
    <property type="protein sequence ID" value="KFH48319.1"/>
    <property type="molecule type" value="Genomic_DNA"/>
</dbReference>
<feature type="transmembrane region" description="Helical" evidence="2">
    <location>
        <begin position="66"/>
        <end position="88"/>
    </location>
</feature>
<name>A0A086TG37_HAPC1</name>
<organism evidence="3 4">
    <name type="scientific">Hapsidospora chrysogenum (strain ATCC 11550 / CBS 779.69 / DSM 880 / IAM 14645 / JCM 23072 / IMI 49137)</name>
    <name type="common">Acremonium chrysogenum</name>
    <dbReference type="NCBI Taxonomy" id="857340"/>
    <lineage>
        <taxon>Eukaryota</taxon>
        <taxon>Fungi</taxon>
        <taxon>Dikarya</taxon>
        <taxon>Ascomycota</taxon>
        <taxon>Pezizomycotina</taxon>
        <taxon>Sordariomycetes</taxon>
        <taxon>Hypocreomycetidae</taxon>
        <taxon>Hypocreales</taxon>
        <taxon>Bionectriaceae</taxon>
        <taxon>Hapsidospora</taxon>
    </lineage>
</organism>
<keyword evidence="4" id="KW-1185">Reference proteome</keyword>
<dbReference type="HOGENOM" id="CLU_023866_0_0_1"/>
<evidence type="ECO:0000256" key="2">
    <source>
        <dbReference type="SAM" id="Phobius"/>
    </source>
</evidence>
<feature type="transmembrane region" description="Helical" evidence="2">
    <location>
        <begin position="36"/>
        <end position="54"/>
    </location>
</feature>
<dbReference type="AlphaFoldDB" id="A0A086TG37"/>
<dbReference type="InterPro" id="IPR029058">
    <property type="entry name" value="AB_hydrolase_fold"/>
</dbReference>
<dbReference type="STRING" id="857340.A0A086TG37"/>
<dbReference type="SUPFAM" id="SSF53474">
    <property type="entry name" value="alpha/beta-Hydrolases"/>
    <property type="match status" value="1"/>
</dbReference>
<feature type="region of interest" description="Disordered" evidence="1">
    <location>
        <begin position="293"/>
        <end position="332"/>
    </location>
</feature>
<reference evidence="4" key="1">
    <citation type="journal article" date="2014" name="Genome Announc.">
        <title>Genome sequence and annotation of Acremonium chrysogenum, producer of the beta-lactam antibiotic cephalosporin C.</title>
        <authorList>
            <person name="Terfehr D."/>
            <person name="Dahlmann T.A."/>
            <person name="Specht T."/>
            <person name="Zadra I."/>
            <person name="Kuernsteiner H."/>
            <person name="Kueck U."/>
        </authorList>
    </citation>
    <scope>NUCLEOTIDE SEQUENCE [LARGE SCALE GENOMIC DNA]</scope>
    <source>
        <strain evidence="4">ATCC 11550 / CBS 779.69 / DSM 880 / IAM 14645 / JCM 23072 / IMI 49137</strain>
    </source>
</reference>
<proteinExistence type="predicted"/>
<feature type="region of interest" description="Disordered" evidence="1">
    <location>
        <begin position="497"/>
        <end position="520"/>
    </location>
</feature>
<dbReference type="OrthoDB" id="202545at2759"/>
<sequence>MGSATELYRSQIGGPSVINYSYTDFPWKLVLRDVRYFFVYSWALPWILWPAFTYGSGELDELYPTLPNLFCVAIHGLLIVLQLAFLLVLPVAIIFPLWMVLGAVTAFMLVNWLLCTLLNGPNGTMHSDEKYAKALPQHAHEQWVFINGVAVGKHWLKNNLNRLAITFKRPVLGIHNRTWGIIFDIVECLIQRNFSYATSDVRIAYKIVKNALYDPAKSKVVLILHSQGGIEGGLVLDWLLQEIPQDLLSKLEIYTFGCAANHFNNPHRHAVSQKLTRENPSVALGTVVTETSSVISSDGNSPVDARRDLGVRIPASPSLPREHSSTLSSSTRTSTLAHDRAIAHIEHYAHSTDFVSIWGVLHFATNRTGSPLIPRFLGRLFVRSTGLGGHQMNQHYLDGMFPLRRDPVTGELVGVDEEGNEFMDEVVRLGVEGDAMDNIREAFDITYAGTQGFGSGEVSTPVEVHGVVTDGGKKLSRRREVKVRDLSRLWSYRNGMSPQGSPQLLATEGSVRGLSASQMG</sequence>
<gene>
    <name evidence="3" type="ORF">ACRE_009440</name>
</gene>